<dbReference type="FunCoup" id="A0A1M6J340">
    <property type="interactions" value="459"/>
</dbReference>
<keyword evidence="1 4" id="KW-0560">Oxidoreductase</keyword>
<comment type="catalytic activity">
    <reaction evidence="3 4">
        <text>[thioredoxin]-disulfide + L-methionine + H2O = L-methionine (S)-S-oxide + [thioredoxin]-dithiol</text>
        <dbReference type="Rhea" id="RHEA:19993"/>
        <dbReference type="Rhea" id="RHEA-COMP:10698"/>
        <dbReference type="Rhea" id="RHEA-COMP:10700"/>
        <dbReference type="ChEBI" id="CHEBI:15377"/>
        <dbReference type="ChEBI" id="CHEBI:29950"/>
        <dbReference type="ChEBI" id="CHEBI:50058"/>
        <dbReference type="ChEBI" id="CHEBI:57844"/>
        <dbReference type="ChEBI" id="CHEBI:58772"/>
        <dbReference type="EC" id="1.8.4.11"/>
    </reaction>
</comment>
<feature type="chain" id="PRO_5012183881" description="Peptide methionine sulfoxide reductase MsrA" evidence="5">
    <location>
        <begin position="29"/>
        <end position="218"/>
    </location>
</feature>
<comment type="catalytic activity">
    <reaction evidence="2 4">
        <text>L-methionyl-[protein] + [thioredoxin]-disulfide + H2O = L-methionyl-(S)-S-oxide-[protein] + [thioredoxin]-dithiol</text>
        <dbReference type="Rhea" id="RHEA:14217"/>
        <dbReference type="Rhea" id="RHEA-COMP:10698"/>
        <dbReference type="Rhea" id="RHEA-COMP:10700"/>
        <dbReference type="Rhea" id="RHEA-COMP:12313"/>
        <dbReference type="Rhea" id="RHEA-COMP:12315"/>
        <dbReference type="ChEBI" id="CHEBI:15377"/>
        <dbReference type="ChEBI" id="CHEBI:16044"/>
        <dbReference type="ChEBI" id="CHEBI:29950"/>
        <dbReference type="ChEBI" id="CHEBI:44120"/>
        <dbReference type="ChEBI" id="CHEBI:50058"/>
        <dbReference type="EC" id="1.8.4.11"/>
    </reaction>
</comment>
<dbReference type="PANTHER" id="PTHR43774:SF1">
    <property type="entry name" value="PEPTIDE METHIONINE SULFOXIDE REDUCTASE MSRA 2"/>
    <property type="match status" value="1"/>
</dbReference>
<evidence type="ECO:0000313" key="8">
    <source>
        <dbReference type="Proteomes" id="UP000184510"/>
    </source>
</evidence>
<proteinExistence type="inferred from homology"/>
<dbReference type="PANTHER" id="PTHR43774">
    <property type="entry name" value="PEPTIDE METHIONINE SULFOXIDE REDUCTASE"/>
    <property type="match status" value="1"/>
</dbReference>
<dbReference type="InterPro" id="IPR036509">
    <property type="entry name" value="Met_Sox_Rdtase_MsrA_sf"/>
</dbReference>
<keyword evidence="8" id="KW-1185">Reference proteome</keyword>
<dbReference type="InterPro" id="IPR002569">
    <property type="entry name" value="Met_Sox_Rdtase_MsrA_dom"/>
</dbReference>
<organism evidence="7 8">
    <name type="scientific">Rubritalea squalenifaciens DSM 18772</name>
    <dbReference type="NCBI Taxonomy" id="1123071"/>
    <lineage>
        <taxon>Bacteria</taxon>
        <taxon>Pseudomonadati</taxon>
        <taxon>Verrucomicrobiota</taxon>
        <taxon>Verrucomicrobiia</taxon>
        <taxon>Verrucomicrobiales</taxon>
        <taxon>Rubritaleaceae</taxon>
        <taxon>Rubritalea</taxon>
    </lineage>
</organism>
<dbReference type="AlphaFoldDB" id="A0A1M6J340"/>
<dbReference type="EC" id="1.8.4.11" evidence="4"/>
<feature type="domain" description="Peptide methionine sulphoxide reductase MsrA" evidence="6">
    <location>
        <begin position="46"/>
        <end position="197"/>
    </location>
</feature>
<keyword evidence="5" id="KW-0732">Signal</keyword>
<name>A0A1M6J340_9BACT</name>
<evidence type="ECO:0000256" key="5">
    <source>
        <dbReference type="SAM" id="SignalP"/>
    </source>
</evidence>
<dbReference type="Pfam" id="PF01625">
    <property type="entry name" value="PMSR"/>
    <property type="match status" value="1"/>
</dbReference>
<dbReference type="STRING" id="1123071.SAMN02745181_1993"/>
<dbReference type="Gene3D" id="3.30.1060.10">
    <property type="entry name" value="Peptide methionine sulphoxide reductase MsrA"/>
    <property type="match status" value="1"/>
</dbReference>
<dbReference type="EMBL" id="FQYR01000003">
    <property type="protein sequence ID" value="SHJ41098.1"/>
    <property type="molecule type" value="Genomic_DNA"/>
</dbReference>
<dbReference type="Proteomes" id="UP000184510">
    <property type="component" value="Unassembled WGS sequence"/>
</dbReference>
<dbReference type="GO" id="GO:0033744">
    <property type="term" value="F:L-methionine:thioredoxin-disulfide S-oxidoreductase activity"/>
    <property type="evidence" value="ECO:0007669"/>
    <property type="project" value="RHEA"/>
</dbReference>
<sequence length="218" mass="24784">MMKLKDIFTLCSLSVAALFFSTCKPAMSEEQKKPAKMPEVPEGFEQITLGAGCFWCVEAVYNRIDGVKSAVSGYMGGKTKNPTYEEICTGSTGHAEVVHVTYDPKKISTEEILAWFWQLHDPTTLNRQGNDVGTQYRSAIYYYSDKQKDVAEKSLKEAQKNFKDKIVTEITKASELYPAEVYHQDYYRLNKNSNGYCRLVIAPKMKKLKLEDKEKVAE</sequence>
<dbReference type="SUPFAM" id="SSF55068">
    <property type="entry name" value="Peptide methionine sulfoxide reductase"/>
    <property type="match status" value="1"/>
</dbReference>
<dbReference type="GO" id="GO:0008113">
    <property type="term" value="F:peptide-methionine (S)-S-oxide reductase activity"/>
    <property type="evidence" value="ECO:0007669"/>
    <property type="project" value="UniProtKB-UniRule"/>
</dbReference>
<feature type="signal peptide" evidence="5">
    <location>
        <begin position="1"/>
        <end position="28"/>
    </location>
</feature>
<dbReference type="HAMAP" id="MF_01401">
    <property type="entry name" value="MsrA"/>
    <property type="match status" value="1"/>
</dbReference>
<comment type="function">
    <text evidence="4">Has an important function as a repair enzyme for proteins that have been inactivated by oxidation. Catalyzes the reversible oxidation-reduction of methionine sulfoxide in proteins to methionine.</text>
</comment>
<evidence type="ECO:0000256" key="3">
    <source>
        <dbReference type="ARBA" id="ARBA00048782"/>
    </source>
</evidence>
<protein>
    <recommendedName>
        <fullName evidence="4">Peptide methionine sulfoxide reductase MsrA</fullName>
        <shortName evidence="4">Protein-methionine-S-oxide reductase</shortName>
        <ecNumber evidence="4">1.8.4.11</ecNumber>
    </recommendedName>
    <alternativeName>
        <fullName evidence="4">Peptide-methionine (S)-S-oxide reductase</fullName>
        <shortName evidence="4">Peptide Met(O) reductase</shortName>
    </alternativeName>
</protein>
<feature type="active site" evidence="4">
    <location>
        <position position="53"/>
    </location>
</feature>
<evidence type="ECO:0000256" key="4">
    <source>
        <dbReference type="HAMAP-Rule" id="MF_01401"/>
    </source>
</evidence>
<comment type="similarity">
    <text evidence="4">Belongs to the MsrA Met sulfoxide reductase family.</text>
</comment>
<dbReference type="InParanoid" id="A0A1M6J340"/>
<gene>
    <name evidence="4" type="primary">msrA</name>
    <name evidence="7" type="ORF">SAMN02745181_1993</name>
</gene>
<evidence type="ECO:0000259" key="6">
    <source>
        <dbReference type="Pfam" id="PF01625"/>
    </source>
</evidence>
<evidence type="ECO:0000313" key="7">
    <source>
        <dbReference type="EMBL" id="SHJ41098.1"/>
    </source>
</evidence>
<dbReference type="NCBIfam" id="TIGR00401">
    <property type="entry name" value="msrA"/>
    <property type="match status" value="1"/>
</dbReference>
<reference evidence="7 8" key="1">
    <citation type="submission" date="2016-11" db="EMBL/GenBank/DDBJ databases">
        <authorList>
            <person name="Jaros S."/>
            <person name="Januszkiewicz K."/>
            <person name="Wedrychowicz H."/>
        </authorList>
    </citation>
    <scope>NUCLEOTIDE SEQUENCE [LARGE SCALE GENOMIC DNA]</scope>
    <source>
        <strain evidence="7 8">DSM 18772</strain>
    </source>
</reference>
<evidence type="ECO:0000256" key="1">
    <source>
        <dbReference type="ARBA" id="ARBA00023002"/>
    </source>
</evidence>
<accession>A0A1M6J340</accession>
<evidence type="ECO:0000256" key="2">
    <source>
        <dbReference type="ARBA" id="ARBA00047806"/>
    </source>
</evidence>